<dbReference type="Proteomes" id="UP000014071">
    <property type="component" value="Unassembled WGS sequence"/>
</dbReference>
<protein>
    <submittedName>
        <fullName evidence="2">Uncharacterized protein</fullName>
    </submittedName>
</protein>
<name>R9P410_PSEHS</name>
<gene>
    <name evidence="2" type="ORF">PHSY_000366</name>
</gene>
<feature type="region of interest" description="Disordered" evidence="1">
    <location>
        <begin position="30"/>
        <end position="64"/>
    </location>
</feature>
<organism evidence="2 3">
    <name type="scientific">Pseudozyma hubeiensis (strain SY62)</name>
    <name type="common">Yeast</name>
    <dbReference type="NCBI Taxonomy" id="1305764"/>
    <lineage>
        <taxon>Eukaryota</taxon>
        <taxon>Fungi</taxon>
        <taxon>Dikarya</taxon>
        <taxon>Basidiomycota</taxon>
        <taxon>Ustilaginomycotina</taxon>
        <taxon>Ustilaginomycetes</taxon>
        <taxon>Ustilaginales</taxon>
        <taxon>Ustilaginaceae</taxon>
        <taxon>Pseudozyma</taxon>
    </lineage>
</organism>
<accession>R9P410</accession>
<dbReference type="GeneID" id="24105676"/>
<dbReference type="RefSeq" id="XP_012186397.1">
    <property type="nucleotide sequence ID" value="XM_012331007.1"/>
</dbReference>
<reference evidence="3" key="1">
    <citation type="journal article" date="2013" name="Genome Announc.">
        <title>Draft genome sequence of the basidiomycetous yeast-like fungus Pseudozyma hubeiensis SY62, which produces an abundant amount of the biosurfactant mannosylerythritol lipids.</title>
        <authorList>
            <person name="Konishi M."/>
            <person name="Hatada Y."/>
            <person name="Horiuchi J."/>
        </authorList>
    </citation>
    <scope>NUCLEOTIDE SEQUENCE [LARGE SCALE GENOMIC DNA]</scope>
    <source>
        <strain evidence="3">SY62</strain>
    </source>
</reference>
<evidence type="ECO:0000313" key="2">
    <source>
        <dbReference type="EMBL" id="GAC92810.1"/>
    </source>
</evidence>
<sequence>MDRYAANPVFEPLTLQSVISLADLSSFGKAVGRHHHRNTRTGKKRISSSDHIDCHPSNPDHPARESIASHLIASTRITRSSTRRLHSCVSARLGNHQDSRSRSAGPLLTRSPLNRL</sequence>
<evidence type="ECO:0000313" key="3">
    <source>
        <dbReference type="Proteomes" id="UP000014071"/>
    </source>
</evidence>
<feature type="compositionally biased region" description="Basic residues" evidence="1">
    <location>
        <begin position="31"/>
        <end position="46"/>
    </location>
</feature>
<dbReference type="AlphaFoldDB" id="R9P410"/>
<keyword evidence="3" id="KW-1185">Reference proteome</keyword>
<evidence type="ECO:0000256" key="1">
    <source>
        <dbReference type="SAM" id="MobiDB-lite"/>
    </source>
</evidence>
<dbReference type="HOGENOM" id="CLU_2097900_0_0_1"/>
<proteinExistence type="predicted"/>
<dbReference type="EMBL" id="DF238769">
    <property type="protein sequence ID" value="GAC92810.1"/>
    <property type="molecule type" value="Genomic_DNA"/>
</dbReference>
<feature type="region of interest" description="Disordered" evidence="1">
    <location>
        <begin position="89"/>
        <end position="116"/>
    </location>
</feature>